<evidence type="ECO:0000313" key="3">
    <source>
        <dbReference type="Proteomes" id="UP001162131"/>
    </source>
</evidence>
<keyword evidence="1" id="KW-0472">Membrane</keyword>
<keyword evidence="3" id="KW-1185">Reference proteome</keyword>
<dbReference type="EMBL" id="CAJZBQ010000025">
    <property type="protein sequence ID" value="CAG9320576.1"/>
    <property type="molecule type" value="Genomic_DNA"/>
</dbReference>
<proteinExistence type="predicted"/>
<keyword evidence="1" id="KW-0812">Transmembrane</keyword>
<name>A0AAU9J5M2_9CILI</name>
<reference evidence="2" key="1">
    <citation type="submission" date="2021-09" db="EMBL/GenBank/DDBJ databases">
        <authorList>
            <consortium name="AG Swart"/>
            <person name="Singh M."/>
            <person name="Singh A."/>
            <person name="Seah K."/>
            <person name="Emmerich C."/>
        </authorList>
    </citation>
    <scope>NUCLEOTIDE SEQUENCE</scope>
    <source>
        <strain evidence="2">ATCC30299</strain>
    </source>
</reference>
<gene>
    <name evidence="2" type="ORF">BSTOLATCC_MIC26490</name>
</gene>
<dbReference type="AlphaFoldDB" id="A0AAU9J5M2"/>
<comment type="caution">
    <text evidence="2">The sequence shown here is derived from an EMBL/GenBank/DDBJ whole genome shotgun (WGS) entry which is preliminary data.</text>
</comment>
<keyword evidence="1" id="KW-1133">Transmembrane helix</keyword>
<protein>
    <submittedName>
        <fullName evidence="2">Uncharacterized protein</fullName>
    </submittedName>
</protein>
<sequence>MMLEDHLALGLIIYRPSFTRVIRLFTLVVIIIFELLLEGLLLFGSENISARTEIEIETFSDGYEAI</sequence>
<accession>A0AAU9J5M2</accession>
<feature type="transmembrane region" description="Helical" evidence="1">
    <location>
        <begin position="21"/>
        <end position="43"/>
    </location>
</feature>
<organism evidence="2 3">
    <name type="scientific">Blepharisma stoltei</name>
    <dbReference type="NCBI Taxonomy" id="1481888"/>
    <lineage>
        <taxon>Eukaryota</taxon>
        <taxon>Sar</taxon>
        <taxon>Alveolata</taxon>
        <taxon>Ciliophora</taxon>
        <taxon>Postciliodesmatophora</taxon>
        <taxon>Heterotrichea</taxon>
        <taxon>Heterotrichida</taxon>
        <taxon>Blepharismidae</taxon>
        <taxon>Blepharisma</taxon>
    </lineage>
</organism>
<evidence type="ECO:0000256" key="1">
    <source>
        <dbReference type="SAM" id="Phobius"/>
    </source>
</evidence>
<dbReference type="Proteomes" id="UP001162131">
    <property type="component" value="Unassembled WGS sequence"/>
</dbReference>
<evidence type="ECO:0000313" key="2">
    <source>
        <dbReference type="EMBL" id="CAG9320576.1"/>
    </source>
</evidence>